<protein>
    <submittedName>
        <fullName evidence="1">Uncharacterized protein</fullName>
    </submittedName>
</protein>
<reference evidence="1 2" key="1">
    <citation type="journal article" date="2020" name="Phytopathology">
        <title>Genome Sequence Resources of Colletotrichum truncatum, C. plurivorum, C. musicola, and C. sojae: Four Species Pathogenic to Soybean (Glycine max).</title>
        <authorList>
            <person name="Rogerio F."/>
            <person name="Boufleur T.R."/>
            <person name="Ciampi-Guillardi M."/>
            <person name="Sukno S.A."/>
            <person name="Thon M.R."/>
            <person name="Massola Junior N.S."/>
            <person name="Baroncelli R."/>
        </authorList>
    </citation>
    <scope>NUCLEOTIDE SEQUENCE [LARGE SCALE GENOMIC DNA]</scope>
    <source>
        <strain evidence="1 2">CMES1059</strain>
    </source>
</reference>
<proteinExistence type="predicted"/>
<comment type="caution">
    <text evidence="1">The sequence shown here is derived from an EMBL/GenBank/DDBJ whole genome shotgun (WGS) entry which is preliminary data.</text>
</comment>
<accession>A0ACC3ZKA4</accession>
<dbReference type="EMBL" id="VUJX02000001">
    <property type="protein sequence ID" value="KAL0944362.1"/>
    <property type="molecule type" value="Genomic_DNA"/>
</dbReference>
<evidence type="ECO:0000313" key="1">
    <source>
        <dbReference type="EMBL" id="KAL0944362.1"/>
    </source>
</evidence>
<dbReference type="Proteomes" id="UP000805649">
    <property type="component" value="Unassembled WGS sequence"/>
</dbReference>
<gene>
    <name evidence="1" type="ORF">CTRU02_202249</name>
</gene>
<organism evidence="1 2">
    <name type="scientific">Colletotrichum truncatum</name>
    <name type="common">Anthracnose fungus</name>
    <name type="synonym">Colletotrichum capsici</name>
    <dbReference type="NCBI Taxonomy" id="5467"/>
    <lineage>
        <taxon>Eukaryota</taxon>
        <taxon>Fungi</taxon>
        <taxon>Dikarya</taxon>
        <taxon>Ascomycota</taxon>
        <taxon>Pezizomycotina</taxon>
        <taxon>Sordariomycetes</taxon>
        <taxon>Hypocreomycetidae</taxon>
        <taxon>Glomerellales</taxon>
        <taxon>Glomerellaceae</taxon>
        <taxon>Colletotrichum</taxon>
        <taxon>Colletotrichum truncatum species complex</taxon>
    </lineage>
</organism>
<keyword evidence="2" id="KW-1185">Reference proteome</keyword>
<evidence type="ECO:0000313" key="2">
    <source>
        <dbReference type="Proteomes" id="UP000805649"/>
    </source>
</evidence>
<sequence>MGNDTKRYPAFGRILIHASTCLSLPAADQSAFQI</sequence>
<name>A0ACC3ZKA4_COLTU</name>